<dbReference type="SMART" id="SM00091">
    <property type="entry name" value="PAS"/>
    <property type="match status" value="1"/>
</dbReference>
<dbReference type="SUPFAM" id="SSF55785">
    <property type="entry name" value="PYP-like sensor domain (PAS domain)"/>
    <property type="match status" value="1"/>
</dbReference>
<feature type="domain" description="EAL" evidence="2">
    <location>
        <begin position="299"/>
        <end position="550"/>
    </location>
</feature>
<sequence>MSDHATYPHAMRAERNRYVALAFCWGEVLFELDRHFAISYVSNTCQAVLGCGSEALIGQDFRNVVAPSDRPMIEPWLQRLPQAGRAMIETVRLSCPGAPPLWVSLAANCLDSEIGTIHIAVQRRDTAQIMARTAGLDPATGLADCRNFVDRVAERMQRGHAAGRAPELTLVAMPDLHGLQERLGSGRDGMLQAVGEALKASSIGGDMAARISDDKFSLLHQAGAPIDELMRQLEAITRAADPAGIGLAIDASTLAVDTGVVAETDLALALMHTLRRFGEASGPDFRAMAGNLRSVFQNSVRTVGSIQRAISDQTFRVAFQPIVHVKTGHIHHFEALCRFEGQGEDSPFKTIQVAEELGLIAAFDLVMVRKVIDWLLTRPLNNARERIAVNVSGYSIEQPAYTVALLDLLAENDWLRGRLMFEITESARIANLETADRFIQALRQRGFHVSLDDFGAGAASFQYLSVLDVDVVKLDGSAVRNAQKAQKGRAFLSALTELCRRMGIETIAEMVDTADTLQFVRDCGCNYVQGYLFGKPAWEISEFHPLPNRTLFSRTGG</sequence>
<evidence type="ECO:0000313" key="4">
    <source>
        <dbReference type="Proteomes" id="UP000186308"/>
    </source>
</evidence>
<dbReference type="CDD" id="cd00130">
    <property type="entry name" value="PAS"/>
    <property type="match status" value="1"/>
</dbReference>
<dbReference type="InterPro" id="IPR000160">
    <property type="entry name" value="GGDEF_dom"/>
</dbReference>
<dbReference type="InterPro" id="IPR001633">
    <property type="entry name" value="EAL_dom"/>
</dbReference>
<proteinExistence type="predicted"/>
<dbReference type="Gene3D" id="3.30.450.20">
    <property type="entry name" value="PAS domain"/>
    <property type="match status" value="1"/>
</dbReference>
<dbReference type="InterPro" id="IPR043128">
    <property type="entry name" value="Rev_trsase/Diguanyl_cyclase"/>
</dbReference>
<dbReference type="GO" id="GO:0071111">
    <property type="term" value="F:cyclic-guanylate-specific phosphodiesterase activity"/>
    <property type="evidence" value="ECO:0007669"/>
    <property type="project" value="InterPro"/>
</dbReference>
<organism evidence="3 4">
    <name type="scientific">Acidiphilium rubrum</name>
    <dbReference type="NCBI Taxonomy" id="526"/>
    <lineage>
        <taxon>Bacteria</taxon>
        <taxon>Pseudomonadati</taxon>
        <taxon>Pseudomonadota</taxon>
        <taxon>Alphaproteobacteria</taxon>
        <taxon>Acetobacterales</taxon>
        <taxon>Acidocellaceae</taxon>
        <taxon>Acidiphilium</taxon>
    </lineage>
</organism>
<dbReference type="Pfam" id="PF00990">
    <property type="entry name" value="GGDEF"/>
    <property type="match status" value="1"/>
</dbReference>
<dbReference type="Pfam" id="PF00563">
    <property type="entry name" value="EAL"/>
    <property type="match status" value="1"/>
</dbReference>
<keyword evidence="4" id="KW-1185">Reference proteome</keyword>
<dbReference type="PROSITE" id="PS50883">
    <property type="entry name" value="EAL"/>
    <property type="match status" value="1"/>
</dbReference>
<dbReference type="InterPro" id="IPR035965">
    <property type="entry name" value="PAS-like_dom_sf"/>
</dbReference>
<dbReference type="InterPro" id="IPR000014">
    <property type="entry name" value="PAS"/>
</dbReference>
<dbReference type="CDD" id="cd01948">
    <property type="entry name" value="EAL"/>
    <property type="match status" value="1"/>
</dbReference>
<evidence type="ECO:0000313" key="3">
    <source>
        <dbReference type="EMBL" id="SIQ72352.1"/>
    </source>
</evidence>
<dbReference type="PROSITE" id="PS50112">
    <property type="entry name" value="PAS"/>
    <property type="match status" value="1"/>
</dbReference>
<comment type="caution">
    <text evidence="3">The sequence shown here is derived from an EMBL/GenBank/DDBJ whole genome shotgun (WGS) entry which is preliminary data.</text>
</comment>
<gene>
    <name evidence="3" type="ORF">SAMN05421828_108107</name>
</gene>
<dbReference type="SMART" id="SM00052">
    <property type="entry name" value="EAL"/>
    <property type="match status" value="1"/>
</dbReference>
<feature type="domain" description="PAS" evidence="1">
    <location>
        <begin position="29"/>
        <end position="84"/>
    </location>
</feature>
<evidence type="ECO:0000259" key="1">
    <source>
        <dbReference type="PROSITE" id="PS50112"/>
    </source>
</evidence>
<dbReference type="PANTHER" id="PTHR33121">
    <property type="entry name" value="CYCLIC DI-GMP PHOSPHODIESTERASE PDEF"/>
    <property type="match status" value="1"/>
</dbReference>
<dbReference type="Proteomes" id="UP000186308">
    <property type="component" value="Unassembled WGS sequence"/>
</dbReference>
<dbReference type="InterPro" id="IPR029787">
    <property type="entry name" value="Nucleotide_cyclase"/>
</dbReference>
<dbReference type="OrthoDB" id="9793210at2"/>
<dbReference type="SUPFAM" id="SSF55073">
    <property type="entry name" value="Nucleotide cyclase"/>
    <property type="match status" value="1"/>
</dbReference>
<dbReference type="EMBL" id="FTNE01000008">
    <property type="protein sequence ID" value="SIQ72352.1"/>
    <property type="molecule type" value="Genomic_DNA"/>
</dbReference>
<dbReference type="SUPFAM" id="SSF141868">
    <property type="entry name" value="EAL domain-like"/>
    <property type="match status" value="1"/>
</dbReference>
<dbReference type="AlphaFoldDB" id="A0A8G2CKC1"/>
<dbReference type="Gene3D" id="3.20.20.450">
    <property type="entry name" value="EAL domain"/>
    <property type="match status" value="1"/>
</dbReference>
<dbReference type="RefSeq" id="WP_035227910.1">
    <property type="nucleotide sequence ID" value="NZ_FTNE01000008.1"/>
</dbReference>
<reference evidence="3 4" key="1">
    <citation type="submission" date="2017-01" db="EMBL/GenBank/DDBJ databases">
        <authorList>
            <person name="Varghese N."/>
            <person name="Submissions S."/>
        </authorList>
    </citation>
    <scope>NUCLEOTIDE SEQUENCE [LARGE SCALE GENOMIC DNA]</scope>
    <source>
        <strain evidence="3 4">ATCC 35905</strain>
    </source>
</reference>
<dbReference type="Gene3D" id="3.30.70.270">
    <property type="match status" value="1"/>
</dbReference>
<protein>
    <submittedName>
        <fullName evidence="3">EAL domain, c-di-GMP-specific phosphodiesterase class I (Or its enzymatically inactive variant)</fullName>
    </submittedName>
</protein>
<dbReference type="InterPro" id="IPR050706">
    <property type="entry name" value="Cyclic-di-GMP_PDE-like"/>
</dbReference>
<dbReference type="PANTHER" id="PTHR33121:SF79">
    <property type="entry name" value="CYCLIC DI-GMP PHOSPHODIESTERASE PDED-RELATED"/>
    <property type="match status" value="1"/>
</dbReference>
<name>A0A8G2CKC1_ACIRU</name>
<dbReference type="InterPro" id="IPR035919">
    <property type="entry name" value="EAL_sf"/>
</dbReference>
<evidence type="ECO:0000259" key="2">
    <source>
        <dbReference type="PROSITE" id="PS50883"/>
    </source>
</evidence>
<accession>A0A8G2CKC1</accession>